<evidence type="ECO:0000313" key="6">
    <source>
        <dbReference type="EMBL" id="CAB4617888.1"/>
    </source>
</evidence>
<dbReference type="SUPFAM" id="SSF47240">
    <property type="entry name" value="Ferritin-like"/>
    <property type="match status" value="1"/>
</dbReference>
<name>A0A6J6IAX3_9ZZZZ</name>
<feature type="transmembrane region" description="Helical" evidence="5">
    <location>
        <begin position="191"/>
        <end position="214"/>
    </location>
</feature>
<protein>
    <submittedName>
        <fullName evidence="6">Unannotated protein</fullName>
    </submittedName>
</protein>
<dbReference type="EMBL" id="CAEZWR010000035">
    <property type="protein sequence ID" value="CAB4659295.1"/>
    <property type="molecule type" value="Genomic_DNA"/>
</dbReference>
<feature type="transmembrane region" description="Helical" evidence="5">
    <location>
        <begin position="356"/>
        <end position="375"/>
    </location>
</feature>
<gene>
    <name evidence="6" type="ORF">UFOPK1908_00527</name>
    <name evidence="7" type="ORF">UFOPK2282_00430</name>
    <name evidence="8" type="ORF">UFOPK3576_00411</name>
</gene>
<evidence type="ECO:0000256" key="3">
    <source>
        <dbReference type="ARBA" id="ARBA00022989"/>
    </source>
</evidence>
<feature type="transmembrane region" description="Helical" evidence="5">
    <location>
        <begin position="321"/>
        <end position="344"/>
    </location>
</feature>
<proteinExistence type="predicted"/>
<dbReference type="Pfam" id="PF01988">
    <property type="entry name" value="VIT1"/>
    <property type="match status" value="1"/>
</dbReference>
<accession>A0A6J6IAX3</accession>
<feature type="transmembrane region" description="Helical" evidence="5">
    <location>
        <begin position="163"/>
        <end position="185"/>
    </location>
</feature>
<dbReference type="InterPro" id="IPR008217">
    <property type="entry name" value="Ccc1_fam"/>
</dbReference>
<dbReference type="GO" id="GO:0005384">
    <property type="term" value="F:manganese ion transmembrane transporter activity"/>
    <property type="evidence" value="ECO:0007669"/>
    <property type="project" value="InterPro"/>
</dbReference>
<evidence type="ECO:0000256" key="5">
    <source>
        <dbReference type="SAM" id="Phobius"/>
    </source>
</evidence>
<keyword evidence="3 5" id="KW-1133">Transmembrane helix</keyword>
<dbReference type="GO" id="GO:0030026">
    <property type="term" value="P:intracellular manganese ion homeostasis"/>
    <property type="evidence" value="ECO:0007669"/>
    <property type="project" value="InterPro"/>
</dbReference>
<reference evidence="6" key="1">
    <citation type="submission" date="2020-05" db="EMBL/GenBank/DDBJ databases">
        <authorList>
            <person name="Chiriac C."/>
            <person name="Salcher M."/>
            <person name="Ghai R."/>
            <person name="Kavagutti S V."/>
        </authorList>
    </citation>
    <scope>NUCLEOTIDE SEQUENCE</scope>
</reference>
<organism evidence="6">
    <name type="scientific">freshwater metagenome</name>
    <dbReference type="NCBI Taxonomy" id="449393"/>
    <lineage>
        <taxon>unclassified sequences</taxon>
        <taxon>metagenomes</taxon>
        <taxon>ecological metagenomes</taxon>
    </lineage>
</organism>
<evidence type="ECO:0000256" key="2">
    <source>
        <dbReference type="ARBA" id="ARBA00022692"/>
    </source>
</evidence>
<dbReference type="GO" id="GO:0012505">
    <property type="term" value="C:endomembrane system"/>
    <property type="evidence" value="ECO:0007669"/>
    <property type="project" value="UniProtKB-SubCell"/>
</dbReference>
<dbReference type="EMBL" id="CAFBMO010000011">
    <property type="protein sequence ID" value="CAB4900077.1"/>
    <property type="molecule type" value="Genomic_DNA"/>
</dbReference>
<evidence type="ECO:0000313" key="7">
    <source>
        <dbReference type="EMBL" id="CAB4659295.1"/>
    </source>
</evidence>
<dbReference type="PANTHER" id="PTHR31851">
    <property type="entry name" value="FE(2+)/MN(2+) TRANSPORTER PCL1"/>
    <property type="match status" value="1"/>
</dbReference>
<feature type="transmembrane region" description="Helical" evidence="5">
    <location>
        <begin position="294"/>
        <end position="315"/>
    </location>
</feature>
<comment type="subcellular location">
    <subcellularLocation>
        <location evidence="1">Endomembrane system</location>
        <topology evidence="1">Multi-pass membrane protein</topology>
    </subcellularLocation>
</comment>
<keyword evidence="2 5" id="KW-0812">Transmembrane</keyword>
<dbReference type="EMBL" id="CAEZVB010000015">
    <property type="protein sequence ID" value="CAB4617888.1"/>
    <property type="molecule type" value="Genomic_DNA"/>
</dbReference>
<evidence type="ECO:0000313" key="8">
    <source>
        <dbReference type="EMBL" id="CAB4900077.1"/>
    </source>
</evidence>
<evidence type="ECO:0000256" key="1">
    <source>
        <dbReference type="ARBA" id="ARBA00004127"/>
    </source>
</evidence>
<evidence type="ECO:0000256" key="4">
    <source>
        <dbReference type="ARBA" id="ARBA00023136"/>
    </source>
</evidence>
<keyword evidence="4 5" id="KW-0472">Membrane</keyword>
<dbReference type="InterPro" id="IPR009078">
    <property type="entry name" value="Ferritin-like_SF"/>
</dbReference>
<sequence>MSSDPKRFLRYLEEERKAAMLYRSLAITMTGDRREALLELADIEERHARHWIAKLTEAGIAIPTPPSQLHEEDAALVHQAITMNVDDVLEHLEAAESATNSLYDNEPEAPDAMVDDEASHAEAFRRMREDDGNVLPIRGAMKAPGPDHMEAWHSTDSSGKARAIVFGVSDGLVSNTALVMGFAGANPNGKTILFAGLAGLLAGAFSMAAGEYVSVASQRDLFNREIQKEAEELATKPEEEQKELELIYRAKGVPRDVAAATAAHIMQDPKKALDTLAREELGLNPDELGAPLKVALSSFIAFAIGASVAVLPYLFFSGSFALYLTIALSTVALLVVGGVVGRISGRGITFSALRQFAWGAGAAMVTFAVGTIIGVNV</sequence>
<dbReference type="AlphaFoldDB" id="A0A6J6IAX3"/>